<proteinExistence type="predicted"/>
<evidence type="ECO:0000313" key="2">
    <source>
        <dbReference type="Proteomes" id="UP001307760"/>
    </source>
</evidence>
<dbReference type="EMBL" id="JAZBJP010000026">
    <property type="protein sequence ID" value="MEE4423429.1"/>
    <property type="molecule type" value="Genomic_DNA"/>
</dbReference>
<reference evidence="1 2" key="1">
    <citation type="submission" date="2023-12" db="EMBL/GenBank/DDBJ databases">
        <title>30 novel species of actinomycetes from the DSMZ collection.</title>
        <authorList>
            <person name="Nouioui I."/>
        </authorList>
    </citation>
    <scope>NUCLEOTIDE SEQUENCE [LARGE SCALE GENOMIC DNA]</scope>
    <source>
        <strain evidence="1 2">DSM 41528</strain>
    </source>
</reference>
<keyword evidence="2" id="KW-1185">Reference proteome</keyword>
<dbReference type="Proteomes" id="UP001307760">
    <property type="component" value="Unassembled WGS sequence"/>
</dbReference>
<dbReference type="RefSeq" id="WP_330823238.1">
    <property type="nucleotide sequence ID" value="NZ_JAZBJP010000026.1"/>
</dbReference>
<sequence>MPVRREEPRRMKPEYRDCFLPFLQPGERLVIACDYFANAALPSVPAELRAPTVPHAPSAIEERVRGVLGSALGAVARPLGAVTNSRLVNNPLARAAGRVGDRVERTVDALDHAADRAVEKAIWGTVMDGGWNSTAGRFLVDLTNAGSTPRRQAMTDSRLILLVDRNTSWRDTTPRWDFGVAVSRTDIARINPHPKAVGGRGRFDVGFTDGSWIALGSAVRTHMEAFVSAWNRGA</sequence>
<accession>A0ABU7NX26</accession>
<protein>
    <submittedName>
        <fullName evidence="1">Uncharacterized protein</fullName>
    </submittedName>
</protein>
<gene>
    <name evidence="1" type="ORF">V2J85_29490</name>
</gene>
<evidence type="ECO:0000313" key="1">
    <source>
        <dbReference type="EMBL" id="MEE4423429.1"/>
    </source>
</evidence>
<name>A0ABU7NX26_9ACTN</name>
<organism evidence="1 2">
    <name type="scientific">Streptomyces bugieae</name>
    <dbReference type="NCBI Taxonomy" id="3098223"/>
    <lineage>
        <taxon>Bacteria</taxon>
        <taxon>Bacillati</taxon>
        <taxon>Actinomycetota</taxon>
        <taxon>Actinomycetes</taxon>
        <taxon>Kitasatosporales</taxon>
        <taxon>Streptomycetaceae</taxon>
        <taxon>Streptomyces</taxon>
    </lineage>
</organism>
<comment type="caution">
    <text evidence="1">The sequence shown here is derived from an EMBL/GenBank/DDBJ whole genome shotgun (WGS) entry which is preliminary data.</text>
</comment>